<evidence type="ECO:0000313" key="2">
    <source>
        <dbReference type="Proteomes" id="UP000324222"/>
    </source>
</evidence>
<proteinExistence type="predicted"/>
<comment type="caution">
    <text evidence="1">The sequence shown here is derived from an EMBL/GenBank/DDBJ whole genome shotgun (WGS) entry which is preliminary data.</text>
</comment>
<evidence type="ECO:0000313" key="1">
    <source>
        <dbReference type="EMBL" id="MPC77626.1"/>
    </source>
</evidence>
<sequence>MWVFHGNFWAKGDTCWGTSYLKAHPLGNRCPELGSPTYTQTVDRIRTRMLEDPSGPKAPESTWLFTLYMAVMAVSLHRQHLHLAPAVSTSSKYCK</sequence>
<protein>
    <submittedName>
        <fullName evidence="1">Uncharacterized protein</fullName>
    </submittedName>
</protein>
<gene>
    <name evidence="1" type="ORF">E2C01_072084</name>
</gene>
<dbReference type="Proteomes" id="UP000324222">
    <property type="component" value="Unassembled WGS sequence"/>
</dbReference>
<organism evidence="1 2">
    <name type="scientific">Portunus trituberculatus</name>
    <name type="common">Swimming crab</name>
    <name type="synonym">Neptunus trituberculatus</name>
    <dbReference type="NCBI Taxonomy" id="210409"/>
    <lineage>
        <taxon>Eukaryota</taxon>
        <taxon>Metazoa</taxon>
        <taxon>Ecdysozoa</taxon>
        <taxon>Arthropoda</taxon>
        <taxon>Crustacea</taxon>
        <taxon>Multicrustacea</taxon>
        <taxon>Malacostraca</taxon>
        <taxon>Eumalacostraca</taxon>
        <taxon>Eucarida</taxon>
        <taxon>Decapoda</taxon>
        <taxon>Pleocyemata</taxon>
        <taxon>Brachyura</taxon>
        <taxon>Eubrachyura</taxon>
        <taxon>Portunoidea</taxon>
        <taxon>Portunidae</taxon>
        <taxon>Portuninae</taxon>
        <taxon>Portunus</taxon>
    </lineage>
</organism>
<dbReference type="AlphaFoldDB" id="A0A5B7I6U3"/>
<name>A0A5B7I6U3_PORTR</name>
<keyword evidence="2" id="KW-1185">Reference proteome</keyword>
<reference evidence="1 2" key="1">
    <citation type="submission" date="2019-05" db="EMBL/GenBank/DDBJ databases">
        <title>Another draft genome of Portunus trituberculatus and its Hox gene families provides insights of decapod evolution.</title>
        <authorList>
            <person name="Jeong J.-H."/>
            <person name="Song I."/>
            <person name="Kim S."/>
            <person name="Choi T."/>
            <person name="Kim D."/>
            <person name="Ryu S."/>
            <person name="Kim W."/>
        </authorList>
    </citation>
    <scope>NUCLEOTIDE SEQUENCE [LARGE SCALE GENOMIC DNA]</scope>
    <source>
        <tissue evidence="1">Muscle</tissue>
    </source>
</reference>
<accession>A0A5B7I6U3</accession>
<dbReference type="EMBL" id="VSRR010046306">
    <property type="protein sequence ID" value="MPC77626.1"/>
    <property type="molecule type" value="Genomic_DNA"/>
</dbReference>